<dbReference type="InterPro" id="IPR043990">
    <property type="entry name" value="AC_1"/>
</dbReference>
<dbReference type="Pfam" id="PF03797">
    <property type="entry name" value="Autotransporter"/>
    <property type="match status" value="1"/>
</dbReference>
<dbReference type="GO" id="GO:0019867">
    <property type="term" value="C:outer membrane"/>
    <property type="evidence" value="ECO:0007669"/>
    <property type="project" value="InterPro"/>
</dbReference>
<dbReference type="InterPro" id="IPR012332">
    <property type="entry name" value="Autotransporter_pectin_lyase_C"/>
</dbReference>
<dbReference type="SMART" id="SM00869">
    <property type="entry name" value="Autotransporter"/>
    <property type="match status" value="1"/>
</dbReference>
<dbReference type="AlphaFoldDB" id="A0A2U1CRZ2"/>
<dbReference type="Pfam" id="PF18883">
    <property type="entry name" value="AC_1"/>
    <property type="match status" value="1"/>
</dbReference>
<dbReference type="PANTHER" id="PTHR35037:SF3">
    <property type="entry name" value="C-TERMINAL REGION OF AIDA-LIKE PROTEIN"/>
    <property type="match status" value="1"/>
</dbReference>
<reference evidence="3 4" key="1">
    <citation type="submission" date="2018-04" db="EMBL/GenBank/DDBJ databases">
        <title>Genomic Encyclopedia of Type Strains, Phase IV (KMG-IV): sequencing the most valuable type-strain genomes for metagenomic binning, comparative biology and taxonomic classification.</title>
        <authorList>
            <person name="Goeker M."/>
        </authorList>
    </citation>
    <scope>NUCLEOTIDE SEQUENCE [LARGE SCALE GENOMIC DNA]</scope>
    <source>
        <strain evidence="3 4">DSM 10065</strain>
    </source>
</reference>
<dbReference type="InterPro" id="IPR051551">
    <property type="entry name" value="Autotransporter_adhesion"/>
</dbReference>
<feature type="domain" description="Autotransporter" evidence="2">
    <location>
        <begin position="766"/>
        <end position="1048"/>
    </location>
</feature>
<evidence type="ECO:0000256" key="1">
    <source>
        <dbReference type="SAM" id="MobiDB-lite"/>
    </source>
</evidence>
<dbReference type="OrthoDB" id="8613300at2"/>
<proteinExistence type="predicted"/>
<dbReference type="InterPro" id="IPR036709">
    <property type="entry name" value="Autotransporte_beta_dom_sf"/>
</dbReference>
<dbReference type="InterPro" id="IPR005546">
    <property type="entry name" value="Autotransporte_beta"/>
</dbReference>
<organism evidence="3 4">
    <name type="scientific">Pusillimonas noertemannii</name>
    <dbReference type="NCBI Taxonomy" id="305977"/>
    <lineage>
        <taxon>Bacteria</taxon>
        <taxon>Pseudomonadati</taxon>
        <taxon>Pseudomonadota</taxon>
        <taxon>Betaproteobacteria</taxon>
        <taxon>Burkholderiales</taxon>
        <taxon>Alcaligenaceae</taxon>
        <taxon>Pusillimonas</taxon>
    </lineage>
</organism>
<dbReference type="Proteomes" id="UP000246145">
    <property type="component" value="Unassembled WGS sequence"/>
</dbReference>
<dbReference type="PANTHER" id="PTHR35037">
    <property type="entry name" value="C-TERMINAL REGION OF AIDA-LIKE PROTEIN"/>
    <property type="match status" value="1"/>
</dbReference>
<dbReference type="SUPFAM" id="SSF51126">
    <property type="entry name" value="Pectin lyase-like"/>
    <property type="match status" value="1"/>
</dbReference>
<protein>
    <submittedName>
        <fullName evidence="3">Outer membrane autotransporter protein</fullName>
    </submittedName>
</protein>
<evidence type="ECO:0000313" key="4">
    <source>
        <dbReference type="Proteomes" id="UP000246145"/>
    </source>
</evidence>
<dbReference type="Gene3D" id="2.160.20.20">
    <property type="match status" value="1"/>
</dbReference>
<evidence type="ECO:0000259" key="2">
    <source>
        <dbReference type="PROSITE" id="PS51208"/>
    </source>
</evidence>
<dbReference type="Gene3D" id="2.40.128.130">
    <property type="entry name" value="Autotransporter beta-domain"/>
    <property type="match status" value="1"/>
</dbReference>
<sequence length="1048" mass="107273">MAGRYFWDLRASLSLGSIAVRAAGIAFVPVLLPASWTGSVDTAWAACTGQPDGSYLCSGASTGEYVAGSAGPLVIIGDSTLKINSSAAGFDIDGSGGDIAFSQEGGSAITGTTGIHSNKYGAGSNRLTVAGDVTGTDDYAIFAYNDGDATDVAVEQTAGTISGVSHGIRIDNYGSGSVAVTTAGTVVQSGSTGWDTYGVYAYNAPSATDITLTQTSGAVTGHYFGIYGNNQGTGSTTISVAGDVTATGRVGVAGYNGSAAKDIRINQAAGTITSPETGILADNSGTGAIHIASSGIVSSESVGILALHWGTGVTSIAVNGEVHGDAGAGIMTVSANDVTIDIAPSATVSTVSGLAINDAGSGNAHVTSAGKVTGDTSLGLGDDVFDLSGGTYTGSIFGDDRDAAQSNDGLVNYEGNDTFTWTGGALSGGFHGQDGSDTATVSAVAYDGSQFLDGGDDNSVADGMIDTLILQGINASTAGNRLANWEIVRLDGGTLAINDGAWKVGMAHEDGTGVFLRNGSGLDGMAALALDGRLNIDATSAFIAQGGGAGSYSVSGRVDNAGMITLQDAAAGDVMTIGGNYAGADGSLQIDTVLGDDGSKTDRLHIGGDTAGTTRLQVNNVGGTGAATAEGIRVIGVDGRSDGSFSLVGGDYMVNDKPAIVAGAYAYQLHQGGVSTPGDGDWYLRSQLVSPETDEQEPAGPTTPPAPLYQAGVPSYEAYPQALLALNSVPTLQQRVGNRFWTGAGHRLAGGIDATGFSQASTNGAAMIEGNGVWGRMEGAYHDVKPRSSTSDTSYDQNVFRMQVGVDRELKASDNGKLIGGLAVHYAHGKTHTRSPHGNGDIATDGYGVGATLTWYDTKGFYLDGQARLSWYDSDLYSKLARRNLVQGNKGFGYASSIEGGQRIALDPAWSITPQAQLVYSNVDFDTFTDPFGARISNGRGESLQGRLGVSLDYESAHARANSAPVRTHVYGVANLHYEFLDGTNVHVAGQNFASRNERLWASVGVGGSYNWNGDKYSLYGEGLVNTSLQRFGDSYSVIGRVGFRMRW</sequence>
<gene>
    <name evidence="3" type="ORF">C7440_0978</name>
</gene>
<comment type="caution">
    <text evidence="3">The sequence shown here is derived from an EMBL/GenBank/DDBJ whole genome shotgun (WGS) entry which is preliminary data.</text>
</comment>
<dbReference type="RefSeq" id="WP_116517648.1">
    <property type="nucleotide sequence ID" value="NZ_JACCEX010000001.1"/>
</dbReference>
<dbReference type="NCBIfam" id="TIGR01414">
    <property type="entry name" value="autotrans_barl"/>
    <property type="match status" value="1"/>
</dbReference>
<name>A0A2U1CRZ2_9BURK</name>
<keyword evidence="4" id="KW-1185">Reference proteome</keyword>
<dbReference type="PROSITE" id="PS51208">
    <property type="entry name" value="AUTOTRANSPORTER"/>
    <property type="match status" value="1"/>
</dbReference>
<evidence type="ECO:0000313" key="3">
    <source>
        <dbReference type="EMBL" id="PVY68571.1"/>
    </source>
</evidence>
<accession>A0A2U1CRZ2</accession>
<dbReference type="InterPro" id="IPR011050">
    <property type="entry name" value="Pectin_lyase_fold/virulence"/>
</dbReference>
<dbReference type="SUPFAM" id="SSF103515">
    <property type="entry name" value="Autotransporter"/>
    <property type="match status" value="1"/>
</dbReference>
<dbReference type="EMBL" id="QEKO01000001">
    <property type="protein sequence ID" value="PVY68571.1"/>
    <property type="molecule type" value="Genomic_DNA"/>
</dbReference>
<feature type="region of interest" description="Disordered" evidence="1">
    <location>
        <begin position="690"/>
        <end position="711"/>
    </location>
</feature>
<dbReference type="CDD" id="cd01344">
    <property type="entry name" value="PL2_Passenger_AT"/>
    <property type="match status" value="1"/>
</dbReference>
<dbReference type="InterPro" id="IPR006315">
    <property type="entry name" value="OM_autotransptr_brl_dom"/>
</dbReference>